<dbReference type="SUPFAM" id="SSF54106">
    <property type="entry name" value="LysM domain"/>
    <property type="match status" value="1"/>
</dbReference>
<dbReference type="Gene3D" id="3.40.50.2300">
    <property type="match status" value="1"/>
</dbReference>
<dbReference type="InterPro" id="IPR028081">
    <property type="entry name" value="Leu-bd"/>
</dbReference>
<dbReference type="SUPFAM" id="SSF53822">
    <property type="entry name" value="Periplasmic binding protein-like I"/>
    <property type="match status" value="1"/>
</dbReference>
<sequence length="458" mass="52065">MDMRHFLRYLLLSLTLLLSVSVFGQSTKWRDIYQTKKKDTLFGIANKYGITVPDLLDANPDMKTEGYVLKKGTTVFIPFAKPERSANSVKTPATPAKVVTSAKAATPSSAIRVGMMLPLHDVDGDGRRMVEYYRGFLMAVEDMKRQGFSTEVYAWNVPIDADMRQTLLKEGATKCDVIFGPLYSKQVAALGEFCKAYDIKMVIPFSISGNEVNTNRQVYQVYQSAESLNRSAINAYLNRFPNAHPIFIDCNDTASTKGIFTFGLRKQLESRGIKYSITNLNSSPEAFAKAFDRSKQNVVILNSGRSPLLTAALNKLDLLNSQYPGLVVSLYGYTEWLMYTKYNLDRFFRYDTYIPSTFYYNASNAKTVDLERRYKSLFGADMLFAMPRFALIGYDQAQFFLRGFKRFGKNFTGEKAQNTYQPLQTPLYFEKAGRGGFQNHSFLLIHYTFNKQIESIAY</sequence>
<dbReference type="GeneID" id="93536805"/>
<evidence type="ECO:0000313" key="4">
    <source>
        <dbReference type="EMBL" id="EFU29979.1"/>
    </source>
</evidence>
<comment type="similarity">
    <text evidence="1">Belongs to the leucine-binding protein family.</text>
</comment>
<protein>
    <submittedName>
        <fullName evidence="4">LysM domain protein</fullName>
    </submittedName>
</protein>
<organism evidence="4 5">
    <name type="scientific">Segatella buccae ATCC 33574</name>
    <dbReference type="NCBI Taxonomy" id="873513"/>
    <lineage>
        <taxon>Bacteria</taxon>
        <taxon>Pseudomonadati</taxon>
        <taxon>Bacteroidota</taxon>
        <taxon>Bacteroidia</taxon>
        <taxon>Bacteroidales</taxon>
        <taxon>Prevotellaceae</taxon>
        <taxon>Segatella</taxon>
    </lineage>
</organism>
<dbReference type="RefSeq" id="WP_004342225.1">
    <property type="nucleotide sequence ID" value="NZ_GL586311.1"/>
</dbReference>
<comment type="caution">
    <text evidence="4">The sequence shown here is derived from an EMBL/GenBank/DDBJ whole genome shotgun (WGS) entry which is preliminary data.</text>
</comment>
<dbReference type="CDD" id="cd00118">
    <property type="entry name" value="LysM"/>
    <property type="match status" value="1"/>
</dbReference>
<evidence type="ECO:0000256" key="2">
    <source>
        <dbReference type="ARBA" id="ARBA00022729"/>
    </source>
</evidence>
<keyword evidence="2" id="KW-0732">Signal</keyword>
<dbReference type="Pfam" id="PF01476">
    <property type="entry name" value="LysM"/>
    <property type="match status" value="1"/>
</dbReference>
<dbReference type="InterPro" id="IPR028082">
    <property type="entry name" value="Peripla_BP_I"/>
</dbReference>
<dbReference type="InterPro" id="IPR036779">
    <property type="entry name" value="LysM_dom_sf"/>
</dbReference>
<dbReference type="AlphaFoldDB" id="E6K925"/>
<dbReference type="InterPro" id="IPR018392">
    <property type="entry name" value="LysM"/>
</dbReference>
<name>E6K925_9BACT</name>
<evidence type="ECO:0000313" key="5">
    <source>
        <dbReference type="Proteomes" id="UP000003112"/>
    </source>
</evidence>
<dbReference type="eggNOG" id="COG1388">
    <property type="taxonomic scope" value="Bacteria"/>
</dbReference>
<reference evidence="4 5" key="1">
    <citation type="submission" date="2010-10" db="EMBL/GenBank/DDBJ databases">
        <authorList>
            <person name="Muzny D."/>
            <person name="Qin X."/>
            <person name="Deng J."/>
            <person name="Jiang H."/>
            <person name="Liu Y."/>
            <person name="Qu J."/>
            <person name="Song X.-Z."/>
            <person name="Zhang L."/>
            <person name="Thornton R."/>
            <person name="Coyle M."/>
            <person name="Francisco L."/>
            <person name="Jackson L."/>
            <person name="Javaid M."/>
            <person name="Korchina V."/>
            <person name="Kovar C."/>
            <person name="Mata R."/>
            <person name="Mathew T."/>
            <person name="Ngo R."/>
            <person name="Nguyen L."/>
            <person name="Nguyen N."/>
            <person name="Okwuonu G."/>
            <person name="Ongeri F."/>
            <person name="Pham C."/>
            <person name="Simmons D."/>
            <person name="Wilczek-Boney K."/>
            <person name="Hale W."/>
            <person name="Jakkamsetti A."/>
            <person name="Pham P."/>
            <person name="Ruth R."/>
            <person name="San Lucas F."/>
            <person name="Warren J."/>
            <person name="Zhang J."/>
            <person name="Zhao Z."/>
            <person name="Zhou C."/>
            <person name="Zhu D."/>
            <person name="Lee S."/>
            <person name="Bess C."/>
            <person name="Blankenburg K."/>
            <person name="Forbes L."/>
            <person name="Fu Q."/>
            <person name="Gubbala S."/>
            <person name="Hirani K."/>
            <person name="Jayaseelan J.C."/>
            <person name="Lara F."/>
            <person name="Munidasa M."/>
            <person name="Palculict T."/>
            <person name="Patil S."/>
            <person name="Pu L.-L."/>
            <person name="Saada N."/>
            <person name="Tang L."/>
            <person name="Weissenberger G."/>
            <person name="Zhu Y."/>
            <person name="Hemphill L."/>
            <person name="Shang Y."/>
            <person name="Youmans B."/>
            <person name="Ayvaz T."/>
            <person name="Ross M."/>
            <person name="Santibanez J."/>
            <person name="Aqrawi P."/>
            <person name="Gross S."/>
            <person name="Joshi V."/>
            <person name="Fowler G."/>
            <person name="Nazareth L."/>
            <person name="Reid J."/>
            <person name="Worley K."/>
            <person name="Petrosino J."/>
            <person name="Highlander S."/>
            <person name="Gibbs R."/>
        </authorList>
    </citation>
    <scope>NUCLEOTIDE SEQUENCE [LARGE SCALE GENOMIC DNA]</scope>
    <source>
        <strain evidence="4 5">ATCC 33574</strain>
    </source>
</reference>
<evidence type="ECO:0000256" key="1">
    <source>
        <dbReference type="ARBA" id="ARBA00010062"/>
    </source>
</evidence>
<dbReference type="PROSITE" id="PS51782">
    <property type="entry name" value="LYSM"/>
    <property type="match status" value="1"/>
</dbReference>
<dbReference type="STRING" id="873513.HMPREF6485_2089"/>
<dbReference type="SMART" id="SM00257">
    <property type="entry name" value="LysM"/>
    <property type="match status" value="1"/>
</dbReference>
<dbReference type="HOGENOM" id="CLU_028261_1_0_10"/>
<feature type="domain" description="LysM" evidence="3">
    <location>
        <begin position="31"/>
        <end position="77"/>
    </location>
</feature>
<dbReference type="Pfam" id="PF13458">
    <property type="entry name" value="Peripla_BP_6"/>
    <property type="match status" value="1"/>
</dbReference>
<gene>
    <name evidence="4" type="ORF">HMPREF6485_2089</name>
</gene>
<keyword evidence="5" id="KW-1185">Reference proteome</keyword>
<dbReference type="Gene3D" id="3.10.350.10">
    <property type="entry name" value="LysM domain"/>
    <property type="match status" value="1"/>
</dbReference>
<dbReference type="EMBL" id="AEPD01000032">
    <property type="protein sequence ID" value="EFU29979.1"/>
    <property type="molecule type" value="Genomic_DNA"/>
</dbReference>
<proteinExistence type="inferred from homology"/>
<dbReference type="Proteomes" id="UP000003112">
    <property type="component" value="Unassembled WGS sequence"/>
</dbReference>
<accession>E6K925</accession>
<evidence type="ECO:0000259" key="3">
    <source>
        <dbReference type="PROSITE" id="PS51782"/>
    </source>
</evidence>